<dbReference type="SMART" id="SM00386">
    <property type="entry name" value="HAT"/>
    <property type="match status" value="5"/>
</dbReference>
<gene>
    <name evidence="4" type="ORF">GIB67_042272</name>
</gene>
<dbReference type="InterPro" id="IPR056907">
    <property type="entry name" value="UTP6_C"/>
</dbReference>
<accession>A0A7J7LE75</accession>
<dbReference type="InterPro" id="IPR013949">
    <property type="entry name" value="Utp6"/>
</dbReference>
<dbReference type="PANTHER" id="PTHR23271">
    <property type="entry name" value="HEPATOCELLULAR CARCINOMA-ASSOCIATED ANTIGEN 66"/>
    <property type="match status" value="1"/>
</dbReference>
<evidence type="ECO:0000256" key="1">
    <source>
        <dbReference type="ARBA" id="ARBA00010734"/>
    </source>
</evidence>
<dbReference type="InterPro" id="IPR011990">
    <property type="entry name" value="TPR-like_helical_dom_sf"/>
</dbReference>
<dbReference type="AlphaFoldDB" id="A0A7J7LE75"/>
<sequence>MKLFFVQVLVEAIGFHPKVPGLWIYAAAWEFDYNLNVVAARALMQTGLRVCSNSEDLWIEYLRMELTYLNKLKTRKTFLGEETGTLVCDHREAEDIQWREENTDLFMPFNEEKENADGSDVPDKDDESRKKVDAFREQDLAHSEELRKEIMDGMKRDFAKDPEYWDWLARLQIHEVKKTKKITKDDSLGLLNKASKVYEDALNIVPCPKMFSMYAKFWMDLINSEDNDSQNFGFSNPSDHVVDFTSKLLKVYEKANSMGCLTEDLSCQYVSLFLQLERLEEARELAKKLCNKKLSGAVKIWVLRISIEMKWITRESLSPSEEDLRSVFELLRNFLAKVTVSEVESLWAMAIKCFSNQKKYFDKLLRTFLSRLAGDKEGGLSLSSVFLNLVVQKDGIQRARETYKRFLGAPHPGLAIYRNCIELESNLAFVGDSEGLVNARKLYESAVSSYDQDVGLWQNYYSFEIKVGTSEKANAVYWRVKKTLKDTTGLIAPQDL</sequence>
<dbReference type="GO" id="GO:0032040">
    <property type="term" value="C:small-subunit processome"/>
    <property type="evidence" value="ECO:0007669"/>
    <property type="project" value="TreeGrafter"/>
</dbReference>
<dbReference type="Gene3D" id="1.25.40.10">
    <property type="entry name" value="Tetratricopeptide repeat domain"/>
    <property type="match status" value="2"/>
</dbReference>
<reference evidence="4 5" key="1">
    <citation type="journal article" date="2020" name="IScience">
        <title>Genome Sequencing of the Endangered Kingdonia uniflora (Circaeasteraceae, Ranunculales) Reveals Potential Mechanisms of Evolutionary Specialization.</title>
        <authorList>
            <person name="Sun Y."/>
            <person name="Deng T."/>
            <person name="Zhang A."/>
            <person name="Moore M.J."/>
            <person name="Landis J.B."/>
            <person name="Lin N."/>
            <person name="Zhang H."/>
            <person name="Zhang X."/>
            <person name="Huang J."/>
            <person name="Zhang X."/>
            <person name="Sun H."/>
            <person name="Wang H."/>
        </authorList>
    </citation>
    <scope>NUCLEOTIDE SEQUENCE [LARGE SCALE GENOMIC DNA]</scope>
    <source>
        <strain evidence="4">TB1705</strain>
        <tissue evidence="4">Leaf</tissue>
    </source>
</reference>
<dbReference type="GO" id="GO:0000462">
    <property type="term" value="P:maturation of SSU-rRNA from tricistronic rRNA transcript (SSU-rRNA, 5.8S rRNA, LSU-rRNA)"/>
    <property type="evidence" value="ECO:0007669"/>
    <property type="project" value="InterPro"/>
</dbReference>
<dbReference type="EMBL" id="JACGCM010002347">
    <property type="protein sequence ID" value="KAF6140859.1"/>
    <property type="molecule type" value="Genomic_DNA"/>
</dbReference>
<comment type="caution">
    <text evidence="4">The sequence shown here is derived from an EMBL/GenBank/DDBJ whole genome shotgun (WGS) entry which is preliminary data.</text>
</comment>
<dbReference type="OrthoDB" id="28112at2759"/>
<feature type="region of interest" description="Disordered" evidence="2">
    <location>
        <begin position="109"/>
        <end position="133"/>
    </location>
</feature>
<dbReference type="PANTHER" id="PTHR23271:SF1">
    <property type="entry name" value="U3 SMALL NUCLEOLAR RNA-ASSOCIATED PROTEIN 6 HOMOLOG"/>
    <property type="match status" value="1"/>
</dbReference>
<evidence type="ECO:0000313" key="4">
    <source>
        <dbReference type="EMBL" id="KAF6140859.1"/>
    </source>
</evidence>
<evidence type="ECO:0000313" key="5">
    <source>
        <dbReference type="Proteomes" id="UP000541444"/>
    </source>
</evidence>
<dbReference type="SUPFAM" id="SSF48452">
    <property type="entry name" value="TPR-like"/>
    <property type="match status" value="3"/>
</dbReference>
<dbReference type="GO" id="GO:0030515">
    <property type="term" value="F:snoRNA binding"/>
    <property type="evidence" value="ECO:0007669"/>
    <property type="project" value="InterPro"/>
</dbReference>
<evidence type="ECO:0000259" key="3">
    <source>
        <dbReference type="Pfam" id="PF24892"/>
    </source>
</evidence>
<dbReference type="InterPro" id="IPR003107">
    <property type="entry name" value="HAT"/>
</dbReference>
<dbReference type="Proteomes" id="UP000541444">
    <property type="component" value="Unassembled WGS sequence"/>
</dbReference>
<name>A0A7J7LE75_9MAGN</name>
<evidence type="ECO:0000256" key="2">
    <source>
        <dbReference type="SAM" id="MobiDB-lite"/>
    </source>
</evidence>
<organism evidence="4 5">
    <name type="scientific">Kingdonia uniflora</name>
    <dbReference type="NCBI Taxonomy" id="39325"/>
    <lineage>
        <taxon>Eukaryota</taxon>
        <taxon>Viridiplantae</taxon>
        <taxon>Streptophyta</taxon>
        <taxon>Embryophyta</taxon>
        <taxon>Tracheophyta</taxon>
        <taxon>Spermatophyta</taxon>
        <taxon>Magnoliopsida</taxon>
        <taxon>Ranunculales</taxon>
        <taxon>Circaeasteraceae</taxon>
        <taxon>Kingdonia</taxon>
    </lineage>
</organism>
<dbReference type="GO" id="GO:0034388">
    <property type="term" value="C:Pwp2p-containing subcomplex of 90S preribosome"/>
    <property type="evidence" value="ECO:0007669"/>
    <property type="project" value="TreeGrafter"/>
</dbReference>
<feature type="domain" description="U3 small nucleolar RNA-associated protein 6 homolog C-terminal" evidence="3">
    <location>
        <begin position="192"/>
        <end position="484"/>
    </location>
</feature>
<dbReference type="Pfam" id="PF24892">
    <property type="entry name" value="UTP6_C"/>
    <property type="match status" value="1"/>
</dbReference>
<keyword evidence="5" id="KW-1185">Reference proteome</keyword>
<comment type="similarity">
    <text evidence="1">Belongs to the UTP6 family.</text>
</comment>
<proteinExistence type="inferred from homology"/>
<protein>
    <recommendedName>
        <fullName evidence="3">U3 small nucleolar RNA-associated protein 6 homolog C-terminal domain-containing protein</fullName>
    </recommendedName>
</protein>